<evidence type="ECO:0000256" key="3">
    <source>
        <dbReference type="ARBA" id="ARBA00023163"/>
    </source>
</evidence>
<feature type="non-terminal residue" evidence="5">
    <location>
        <position position="1"/>
    </location>
</feature>
<dbReference type="PRINTS" id="PR00038">
    <property type="entry name" value="HTHLUXR"/>
</dbReference>
<dbReference type="SUPFAM" id="SSF52172">
    <property type="entry name" value="CheY-like"/>
    <property type="match status" value="1"/>
</dbReference>
<dbReference type="InterPro" id="IPR011006">
    <property type="entry name" value="CheY-like_superfamily"/>
</dbReference>
<evidence type="ECO:0000256" key="2">
    <source>
        <dbReference type="ARBA" id="ARBA00023125"/>
    </source>
</evidence>
<organism evidence="5">
    <name type="scientific">marine sediment metagenome</name>
    <dbReference type="NCBI Taxonomy" id="412755"/>
    <lineage>
        <taxon>unclassified sequences</taxon>
        <taxon>metagenomes</taxon>
        <taxon>ecological metagenomes</taxon>
    </lineage>
</organism>
<gene>
    <name evidence="5" type="ORF">S12H4_38001</name>
</gene>
<keyword evidence="3" id="KW-0804">Transcription</keyword>
<dbReference type="Gene3D" id="3.40.50.2300">
    <property type="match status" value="1"/>
</dbReference>
<dbReference type="PANTHER" id="PTHR44688:SF16">
    <property type="entry name" value="DNA-BINDING TRANSCRIPTIONAL ACTIVATOR DEVR_DOSR"/>
    <property type="match status" value="1"/>
</dbReference>
<evidence type="ECO:0000256" key="1">
    <source>
        <dbReference type="ARBA" id="ARBA00023015"/>
    </source>
</evidence>
<sequence length="140" mass="14954">NIIVLTCSKAHSDLISAIKAGARAYISKDTISIENLIKTVTLVAAGEVIVSPPMAARLLAEINLLLEEHEGAAKAGGVSLSKREQAVLSLVTQGLTNREIATSLFISEHTVKVHLRNIMGKFHAHTRQQAVALAREKAAI</sequence>
<keyword evidence="2" id="KW-0238">DNA-binding</keyword>
<dbReference type="InterPro" id="IPR016032">
    <property type="entry name" value="Sig_transdc_resp-reg_C-effctor"/>
</dbReference>
<dbReference type="Pfam" id="PF00196">
    <property type="entry name" value="GerE"/>
    <property type="match status" value="1"/>
</dbReference>
<dbReference type="PANTHER" id="PTHR44688">
    <property type="entry name" value="DNA-BINDING TRANSCRIPTIONAL ACTIVATOR DEVR_DOSR"/>
    <property type="match status" value="1"/>
</dbReference>
<dbReference type="GO" id="GO:0003677">
    <property type="term" value="F:DNA binding"/>
    <property type="evidence" value="ECO:0007669"/>
    <property type="project" value="UniProtKB-KW"/>
</dbReference>
<evidence type="ECO:0000313" key="5">
    <source>
        <dbReference type="EMBL" id="GAI89178.1"/>
    </source>
</evidence>
<dbReference type="InterPro" id="IPR000792">
    <property type="entry name" value="Tscrpt_reg_LuxR_C"/>
</dbReference>
<reference evidence="5" key="1">
    <citation type="journal article" date="2014" name="Front. Microbiol.">
        <title>High frequency of phylogenetically diverse reductive dehalogenase-homologous genes in deep subseafloor sedimentary metagenomes.</title>
        <authorList>
            <person name="Kawai M."/>
            <person name="Futagami T."/>
            <person name="Toyoda A."/>
            <person name="Takaki Y."/>
            <person name="Nishi S."/>
            <person name="Hori S."/>
            <person name="Arai W."/>
            <person name="Tsubouchi T."/>
            <person name="Morono Y."/>
            <person name="Uchiyama I."/>
            <person name="Ito T."/>
            <person name="Fujiyama A."/>
            <person name="Inagaki F."/>
            <person name="Takami H."/>
        </authorList>
    </citation>
    <scope>NUCLEOTIDE SEQUENCE</scope>
    <source>
        <strain evidence="5">Expedition CK06-06</strain>
    </source>
</reference>
<dbReference type="GO" id="GO:0006355">
    <property type="term" value="P:regulation of DNA-templated transcription"/>
    <property type="evidence" value="ECO:0007669"/>
    <property type="project" value="InterPro"/>
</dbReference>
<accession>X1S899</accession>
<keyword evidence="1" id="KW-0805">Transcription regulation</keyword>
<dbReference type="AlphaFoldDB" id="X1S899"/>
<dbReference type="PROSITE" id="PS00622">
    <property type="entry name" value="HTH_LUXR_1"/>
    <property type="match status" value="1"/>
</dbReference>
<comment type="caution">
    <text evidence="5">The sequence shown here is derived from an EMBL/GenBank/DDBJ whole genome shotgun (WGS) entry which is preliminary data.</text>
</comment>
<evidence type="ECO:0000259" key="4">
    <source>
        <dbReference type="PROSITE" id="PS50043"/>
    </source>
</evidence>
<dbReference type="CDD" id="cd06170">
    <property type="entry name" value="LuxR_C_like"/>
    <property type="match status" value="1"/>
</dbReference>
<proteinExistence type="predicted"/>
<dbReference type="EMBL" id="BARW01022832">
    <property type="protein sequence ID" value="GAI89178.1"/>
    <property type="molecule type" value="Genomic_DNA"/>
</dbReference>
<dbReference type="PROSITE" id="PS50043">
    <property type="entry name" value="HTH_LUXR_2"/>
    <property type="match status" value="1"/>
</dbReference>
<dbReference type="SUPFAM" id="SSF46894">
    <property type="entry name" value="C-terminal effector domain of the bipartite response regulators"/>
    <property type="match status" value="1"/>
</dbReference>
<dbReference type="SMART" id="SM00421">
    <property type="entry name" value="HTH_LUXR"/>
    <property type="match status" value="1"/>
</dbReference>
<protein>
    <recommendedName>
        <fullName evidence="4">HTH luxR-type domain-containing protein</fullName>
    </recommendedName>
</protein>
<name>X1S899_9ZZZZ</name>
<feature type="domain" description="HTH luxR-type" evidence="4">
    <location>
        <begin position="73"/>
        <end position="138"/>
    </location>
</feature>